<evidence type="ECO:0000313" key="1">
    <source>
        <dbReference type="EMBL" id="KAI0062829.1"/>
    </source>
</evidence>
<protein>
    <submittedName>
        <fullName evidence="1">Uncharacterized protein</fullName>
    </submittedName>
</protein>
<keyword evidence="2" id="KW-1185">Reference proteome</keyword>
<dbReference type="Proteomes" id="UP000814140">
    <property type="component" value="Unassembled WGS sequence"/>
</dbReference>
<proteinExistence type="predicted"/>
<sequence length="92" mass="10091">MNTLLIAFDSLRDASFVILLLSLRALITPVLHHSHSSTPRRSLPYFSPFSPSTVDAYKSQFALGSARCGAPSTDRVVCPRMAASVTRDPRSR</sequence>
<name>A0ACB8T1W5_9AGAM</name>
<reference evidence="1" key="2">
    <citation type="journal article" date="2022" name="New Phytol.">
        <title>Evolutionary transition to the ectomycorrhizal habit in the genomes of a hyperdiverse lineage of mushroom-forming fungi.</title>
        <authorList>
            <person name="Looney B."/>
            <person name="Miyauchi S."/>
            <person name="Morin E."/>
            <person name="Drula E."/>
            <person name="Courty P.E."/>
            <person name="Kohler A."/>
            <person name="Kuo A."/>
            <person name="LaButti K."/>
            <person name="Pangilinan J."/>
            <person name="Lipzen A."/>
            <person name="Riley R."/>
            <person name="Andreopoulos W."/>
            <person name="He G."/>
            <person name="Johnson J."/>
            <person name="Nolan M."/>
            <person name="Tritt A."/>
            <person name="Barry K.W."/>
            <person name="Grigoriev I.V."/>
            <person name="Nagy L.G."/>
            <person name="Hibbett D."/>
            <person name="Henrissat B."/>
            <person name="Matheny P.B."/>
            <person name="Labbe J."/>
            <person name="Martin F.M."/>
        </authorList>
    </citation>
    <scope>NUCLEOTIDE SEQUENCE</scope>
    <source>
        <strain evidence="1">HHB10654</strain>
    </source>
</reference>
<reference evidence="1" key="1">
    <citation type="submission" date="2021-03" db="EMBL/GenBank/DDBJ databases">
        <authorList>
            <consortium name="DOE Joint Genome Institute"/>
            <person name="Ahrendt S."/>
            <person name="Looney B.P."/>
            <person name="Miyauchi S."/>
            <person name="Morin E."/>
            <person name="Drula E."/>
            <person name="Courty P.E."/>
            <person name="Chicoki N."/>
            <person name="Fauchery L."/>
            <person name="Kohler A."/>
            <person name="Kuo A."/>
            <person name="Labutti K."/>
            <person name="Pangilinan J."/>
            <person name="Lipzen A."/>
            <person name="Riley R."/>
            <person name="Andreopoulos W."/>
            <person name="He G."/>
            <person name="Johnson J."/>
            <person name="Barry K.W."/>
            <person name="Grigoriev I.V."/>
            <person name="Nagy L."/>
            <person name="Hibbett D."/>
            <person name="Henrissat B."/>
            <person name="Matheny P.B."/>
            <person name="Labbe J."/>
            <person name="Martin F."/>
        </authorList>
    </citation>
    <scope>NUCLEOTIDE SEQUENCE</scope>
    <source>
        <strain evidence="1">HHB10654</strain>
    </source>
</reference>
<gene>
    <name evidence="1" type="ORF">BV25DRAFT_1824863</name>
</gene>
<organism evidence="1 2">
    <name type="scientific">Artomyces pyxidatus</name>
    <dbReference type="NCBI Taxonomy" id="48021"/>
    <lineage>
        <taxon>Eukaryota</taxon>
        <taxon>Fungi</taxon>
        <taxon>Dikarya</taxon>
        <taxon>Basidiomycota</taxon>
        <taxon>Agaricomycotina</taxon>
        <taxon>Agaricomycetes</taxon>
        <taxon>Russulales</taxon>
        <taxon>Auriscalpiaceae</taxon>
        <taxon>Artomyces</taxon>
    </lineage>
</organism>
<dbReference type="EMBL" id="MU277205">
    <property type="protein sequence ID" value="KAI0062829.1"/>
    <property type="molecule type" value="Genomic_DNA"/>
</dbReference>
<comment type="caution">
    <text evidence="1">The sequence shown here is derived from an EMBL/GenBank/DDBJ whole genome shotgun (WGS) entry which is preliminary data.</text>
</comment>
<accession>A0ACB8T1W5</accession>
<evidence type="ECO:0000313" key="2">
    <source>
        <dbReference type="Proteomes" id="UP000814140"/>
    </source>
</evidence>